<gene>
    <name evidence="1" type="ORF">CXB51_026422</name>
</gene>
<accession>A0A8J5YBW2</accession>
<dbReference type="Proteomes" id="UP000701853">
    <property type="component" value="Chromosome 10"/>
</dbReference>
<dbReference type="EMBL" id="JAHUZN010000010">
    <property type="protein sequence ID" value="KAG8481799.1"/>
    <property type="molecule type" value="Genomic_DNA"/>
</dbReference>
<dbReference type="OrthoDB" id="943542at2759"/>
<comment type="caution">
    <text evidence="1">The sequence shown here is derived from an EMBL/GenBank/DDBJ whole genome shotgun (WGS) entry which is preliminary data.</text>
</comment>
<evidence type="ECO:0000313" key="2">
    <source>
        <dbReference type="Proteomes" id="UP000701853"/>
    </source>
</evidence>
<dbReference type="AlphaFoldDB" id="A0A8J5YBW2"/>
<dbReference type="PANTHER" id="PTHR34567">
    <property type="entry name" value="FK506-BINDING-LIKE PROTEIN"/>
    <property type="match status" value="1"/>
</dbReference>
<evidence type="ECO:0000313" key="1">
    <source>
        <dbReference type="EMBL" id="KAG8481799.1"/>
    </source>
</evidence>
<name>A0A8J5YBW2_9ROSI</name>
<proteinExistence type="predicted"/>
<reference evidence="1 2" key="1">
    <citation type="journal article" date="2021" name="bioRxiv">
        <title>The Gossypium anomalum genome as a resource for cotton improvement and evolutionary analysis of hybrid incompatibility.</title>
        <authorList>
            <person name="Grover C.E."/>
            <person name="Yuan D."/>
            <person name="Arick M.A."/>
            <person name="Miller E.R."/>
            <person name="Hu G."/>
            <person name="Peterson D.G."/>
            <person name="Wendel J.F."/>
            <person name="Udall J.A."/>
        </authorList>
    </citation>
    <scope>NUCLEOTIDE SEQUENCE [LARGE SCALE GENOMIC DNA]</scope>
    <source>
        <strain evidence="1">JFW-Udall</strain>
        <tissue evidence="1">Leaf</tissue>
    </source>
</reference>
<protein>
    <submittedName>
        <fullName evidence="1">Uncharacterized protein</fullName>
    </submittedName>
</protein>
<organism evidence="1 2">
    <name type="scientific">Gossypium anomalum</name>
    <dbReference type="NCBI Taxonomy" id="47600"/>
    <lineage>
        <taxon>Eukaryota</taxon>
        <taxon>Viridiplantae</taxon>
        <taxon>Streptophyta</taxon>
        <taxon>Embryophyta</taxon>
        <taxon>Tracheophyta</taxon>
        <taxon>Spermatophyta</taxon>
        <taxon>Magnoliopsida</taxon>
        <taxon>eudicotyledons</taxon>
        <taxon>Gunneridae</taxon>
        <taxon>Pentapetalae</taxon>
        <taxon>rosids</taxon>
        <taxon>malvids</taxon>
        <taxon>Malvales</taxon>
        <taxon>Malvaceae</taxon>
        <taxon>Malvoideae</taxon>
        <taxon>Gossypium</taxon>
    </lineage>
</organism>
<sequence length="143" mass="16919">MPWETKIELKKNLYEHNKVFECDDSEAKQRFWEVYHSFPCENKLSSNPADLYINDADWNSEIDPELFSEIKALTNDEDGEKDNDKEMDWFSIPLEEIQATRWDEYEELAPCLPILFWLKKHGRKGLYCVIKLKPGDHIHSPVG</sequence>
<keyword evidence="2" id="KW-1185">Reference proteome</keyword>
<dbReference type="PANTHER" id="PTHR34567:SF7">
    <property type="entry name" value="PENTATRICOPEPTIDE REPEAT-CONTAINING-LIKE PROTEIN"/>
    <property type="match status" value="1"/>
</dbReference>